<sequence length="242" mass="26644">MSINRRKFSQLAILGGASLATSSSIFFPKPAEAFFFSLFLRALSSRAVFGSLVRFVAGRIIRGAISEPFGPSEKELLAIQLADRDFVERQFRENKTEFARAQTNIFWGQQRQDKWGPNVGFGFVQKYQSEISTAKITGPTMAGIHVATQALAKHGLSPNEIADSILPVLSQVDDWCSWEGDSFPDATGNRNVCLANYRTVLGEVTSRYDLIQPGPGGRGNVELIIEAGGQPRRNIIVEVKFS</sequence>
<evidence type="ECO:0000313" key="2">
    <source>
        <dbReference type="Proteomes" id="UP001576780"/>
    </source>
</evidence>
<protein>
    <submittedName>
        <fullName evidence="1">Tat pathway signal protein</fullName>
    </submittedName>
</protein>
<name>A0ABV4WKS6_9CYAN</name>
<dbReference type="EMBL" id="JBHFNT010000117">
    <property type="protein sequence ID" value="MFB2835679.1"/>
    <property type="molecule type" value="Genomic_DNA"/>
</dbReference>
<reference evidence="1 2" key="1">
    <citation type="submission" date="2024-09" db="EMBL/GenBank/DDBJ databases">
        <title>Floridaenema gen nov. (Aerosakkonemataceae, Aerosakkonematales ord. nov., Cyanobacteria) from benthic tropical and subtropical fresh waters, with the description of four new species.</title>
        <authorList>
            <person name="Moretto J.A."/>
            <person name="Berthold D.E."/>
            <person name="Lefler F.W."/>
            <person name="Huang I.-S."/>
            <person name="Laughinghouse H. IV."/>
        </authorList>
    </citation>
    <scope>NUCLEOTIDE SEQUENCE [LARGE SCALE GENOMIC DNA]</scope>
    <source>
        <strain evidence="1 2">BLCC-F167</strain>
    </source>
</reference>
<comment type="caution">
    <text evidence="1">The sequence shown here is derived from an EMBL/GenBank/DDBJ whole genome shotgun (WGS) entry which is preliminary data.</text>
</comment>
<organism evidence="1 2">
    <name type="scientific">Floridaenema evergladense BLCC-F167</name>
    <dbReference type="NCBI Taxonomy" id="3153639"/>
    <lineage>
        <taxon>Bacteria</taxon>
        <taxon>Bacillati</taxon>
        <taxon>Cyanobacteriota</taxon>
        <taxon>Cyanophyceae</taxon>
        <taxon>Oscillatoriophycideae</taxon>
        <taxon>Aerosakkonematales</taxon>
        <taxon>Aerosakkonemataceae</taxon>
        <taxon>Floridanema</taxon>
        <taxon>Floridanema evergladense</taxon>
    </lineage>
</organism>
<dbReference type="Proteomes" id="UP001576780">
    <property type="component" value="Unassembled WGS sequence"/>
</dbReference>
<proteinExistence type="predicted"/>
<gene>
    <name evidence="1" type="ORF">ACE1CA_14195</name>
</gene>
<evidence type="ECO:0000313" key="1">
    <source>
        <dbReference type="EMBL" id="MFB2835679.1"/>
    </source>
</evidence>
<keyword evidence="2" id="KW-1185">Reference proteome</keyword>
<accession>A0ABV4WKS6</accession>
<dbReference type="PROSITE" id="PS51318">
    <property type="entry name" value="TAT"/>
    <property type="match status" value="1"/>
</dbReference>
<dbReference type="InterPro" id="IPR006311">
    <property type="entry name" value="TAT_signal"/>
</dbReference>
<dbReference type="RefSeq" id="WP_413278088.1">
    <property type="nucleotide sequence ID" value="NZ_JBHFNT010000117.1"/>
</dbReference>